<evidence type="ECO:0000313" key="8">
    <source>
        <dbReference type="EMBL" id="AIY82918.1"/>
    </source>
</evidence>
<evidence type="ECO:0000256" key="1">
    <source>
        <dbReference type="ARBA" id="ARBA00004370"/>
    </source>
</evidence>
<proteinExistence type="predicted"/>
<dbReference type="Gene3D" id="2.10.109.10">
    <property type="entry name" value="Umud Fragment, subunit A"/>
    <property type="match status" value="1"/>
</dbReference>
<dbReference type="SUPFAM" id="SSF51306">
    <property type="entry name" value="LexA/Signal peptidase"/>
    <property type="match status" value="1"/>
</dbReference>
<keyword evidence="9" id="KW-1185">Reference proteome</keyword>
<dbReference type="PANTHER" id="PTHR10806:SF6">
    <property type="entry name" value="SIGNAL PEPTIDASE COMPLEX CATALYTIC SUBUNIT SEC11"/>
    <property type="match status" value="1"/>
</dbReference>
<dbReference type="OrthoDB" id="1648066at2"/>
<dbReference type="GO" id="GO:0016020">
    <property type="term" value="C:membrane"/>
    <property type="evidence" value="ECO:0007669"/>
    <property type="project" value="UniProtKB-SubCell"/>
</dbReference>
<organism evidence="8 9">
    <name type="scientific">Clostridium baratii str. Sullivan</name>
    <dbReference type="NCBI Taxonomy" id="1415775"/>
    <lineage>
        <taxon>Bacteria</taxon>
        <taxon>Bacillati</taxon>
        <taxon>Bacillota</taxon>
        <taxon>Clostridia</taxon>
        <taxon>Eubacteriales</taxon>
        <taxon>Clostridiaceae</taxon>
        <taxon>Clostridium</taxon>
    </lineage>
</organism>
<dbReference type="KEGG" id="cbv:U729_755"/>
<feature type="domain" description="Peptidase S26" evidence="7">
    <location>
        <begin position="18"/>
        <end position="79"/>
    </location>
</feature>
<evidence type="ECO:0000256" key="2">
    <source>
        <dbReference type="ARBA" id="ARBA00022692"/>
    </source>
</evidence>
<evidence type="ECO:0000256" key="4">
    <source>
        <dbReference type="ARBA" id="ARBA00023136"/>
    </source>
</evidence>
<dbReference type="EMBL" id="CP006905">
    <property type="protein sequence ID" value="AIY82918.1"/>
    <property type="molecule type" value="Genomic_DNA"/>
</dbReference>
<dbReference type="PANTHER" id="PTHR10806">
    <property type="entry name" value="SIGNAL PEPTIDASE COMPLEX CATALYTIC SUBUNIT SEC11"/>
    <property type="match status" value="1"/>
</dbReference>
<dbReference type="InterPro" id="IPR019533">
    <property type="entry name" value="Peptidase_S26"/>
</dbReference>
<dbReference type="GO" id="GO:0006465">
    <property type="term" value="P:signal peptide processing"/>
    <property type="evidence" value="ECO:0007669"/>
    <property type="project" value="UniProtKB-UniRule"/>
</dbReference>
<evidence type="ECO:0000313" key="9">
    <source>
        <dbReference type="Proteomes" id="UP000030635"/>
    </source>
</evidence>
<accession>A0A0A7FTN5</accession>
<reference evidence="8 9" key="1">
    <citation type="journal article" date="2015" name="Infect. Genet. Evol.">
        <title>Genomic sequences of six botulinum neurotoxin-producing strains representing three clostridial species illustrate the mobility and diversity of botulinum neurotoxin genes.</title>
        <authorList>
            <person name="Smith T.J."/>
            <person name="Hill K.K."/>
            <person name="Xie G."/>
            <person name="Foley B.T."/>
            <person name="Williamson C.H."/>
            <person name="Foster J.T."/>
            <person name="Johnson S.L."/>
            <person name="Chertkov O."/>
            <person name="Teshima H."/>
            <person name="Gibbons H.S."/>
            <person name="Johnsky L.A."/>
            <person name="Karavis M.A."/>
            <person name="Smith L.A."/>
        </authorList>
    </citation>
    <scope>NUCLEOTIDE SEQUENCE [LARGE SCALE GENOMIC DNA]</scope>
    <source>
        <strain evidence="8">Sullivan</strain>
    </source>
</reference>
<sequence length="164" mass="18500">MIKGCKFIKDVILYVLVIILAIFVIISFLNSSKMSKYKFYDVLTGSMSPTIKSDSLIVVKKIDDTEVKKGDIITFKSRTTNNLTTHRVMDIINDKKTKFQTKGDANDVLDPMLVDGDLLVGKVIAHIPYVGKLMRSISNYRIIIMILIIVYICSHKILKAIKAT</sequence>
<feature type="transmembrane region" description="Helical" evidence="6">
    <location>
        <begin position="140"/>
        <end position="158"/>
    </location>
</feature>
<keyword evidence="3 6" id="KW-1133">Transmembrane helix</keyword>
<dbReference type="InterPro" id="IPR036286">
    <property type="entry name" value="LexA/Signal_pep-like_sf"/>
</dbReference>
<dbReference type="eggNOG" id="COG0681">
    <property type="taxonomic scope" value="Bacteria"/>
</dbReference>
<evidence type="ECO:0000256" key="5">
    <source>
        <dbReference type="NCBIfam" id="TIGR02228"/>
    </source>
</evidence>
<dbReference type="GO" id="GO:0004252">
    <property type="term" value="F:serine-type endopeptidase activity"/>
    <property type="evidence" value="ECO:0007669"/>
    <property type="project" value="UniProtKB-UniRule"/>
</dbReference>
<dbReference type="GO" id="GO:0009003">
    <property type="term" value="F:signal peptidase activity"/>
    <property type="evidence" value="ECO:0007669"/>
    <property type="project" value="UniProtKB-EC"/>
</dbReference>
<dbReference type="NCBIfam" id="TIGR02228">
    <property type="entry name" value="sigpep_I_arch"/>
    <property type="match status" value="1"/>
</dbReference>
<dbReference type="Proteomes" id="UP000030635">
    <property type="component" value="Chromosome"/>
</dbReference>
<dbReference type="RefSeq" id="WP_039311768.1">
    <property type="nucleotide sequence ID" value="NZ_CP006905.1"/>
</dbReference>
<dbReference type="STRING" id="1561.NPD11_2250"/>
<dbReference type="Pfam" id="PF10502">
    <property type="entry name" value="Peptidase_S26"/>
    <property type="match status" value="1"/>
</dbReference>
<name>A0A0A7FTN5_9CLOT</name>
<keyword evidence="4 6" id="KW-0472">Membrane</keyword>
<dbReference type="AlphaFoldDB" id="A0A0A7FTN5"/>
<dbReference type="InterPro" id="IPR001733">
    <property type="entry name" value="Peptidase_S26B"/>
</dbReference>
<feature type="transmembrane region" description="Helical" evidence="6">
    <location>
        <begin position="12"/>
        <end position="29"/>
    </location>
</feature>
<dbReference type="EC" id="3.4.21.89" evidence="5"/>
<keyword evidence="2 6" id="KW-0812">Transmembrane</keyword>
<protein>
    <recommendedName>
        <fullName evidence="5">Signal peptidase I</fullName>
        <ecNumber evidence="5">3.4.21.89</ecNumber>
    </recommendedName>
</protein>
<evidence type="ECO:0000256" key="3">
    <source>
        <dbReference type="ARBA" id="ARBA00022989"/>
    </source>
</evidence>
<evidence type="ECO:0000259" key="7">
    <source>
        <dbReference type="Pfam" id="PF10502"/>
    </source>
</evidence>
<evidence type="ECO:0000256" key="6">
    <source>
        <dbReference type="SAM" id="Phobius"/>
    </source>
</evidence>
<gene>
    <name evidence="8" type="ORF">U729_755</name>
</gene>
<dbReference type="CDD" id="cd06530">
    <property type="entry name" value="S26_SPase_I"/>
    <property type="match status" value="1"/>
</dbReference>
<comment type="subcellular location">
    <subcellularLocation>
        <location evidence="1">Membrane</location>
    </subcellularLocation>
</comment>
<dbReference type="HOGENOM" id="CLU_089996_2_1_9"/>
<keyword evidence="8" id="KW-0378">Hydrolase</keyword>